<protein>
    <recommendedName>
        <fullName evidence="4">Transmembrane protein</fullName>
    </recommendedName>
</protein>
<gene>
    <name evidence="2" type="primary">Contig1918.g2078</name>
    <name evidence="2" type="ORF">STYLEM_1580</name>
</gene>
<evidence type="ECO:0000256" key="1">
    <source>
        <dbReference type="SAM" id="SignalP"/>
    </source>
</evidence>
<proteinExistence type="predicted"/>
<feature type="signal peptide" evidence="1">
    <location>
        <begin position="1"/>
        <end position="19"/>
    </location>
</feature>
<reference evidence="2 3" key="1">
    <citation type="submission" date="2014-06" db="EMBL/GenBank/DDBJ databases">
        <authorList>
            <person name="Swart Estienne"/>
        </authorList>
    </citation>
    <scope>NUCLEOTIDE SEQUENCE [LARGE SCALE GENOMIC DNA]</scope>
    <source>
        <strain evidence="2 3">130c</strain>
    </source>
</reference>
<sequence>MRKSLLIAATLSFVGIVSANVCTFSCIQAQCSQYKDIETGKQCALEKCGCNEEMIYQIIGDYQVCMTNGVAQCKTQFTPTDVGYFTCISGVAQSCMKTGVANLNLYSADLPCFDGTVSADECADLFAVALFGDANPSVFKMTQNRELFKVLLEKRADPLSLASYYSGDKYTVQYNPKTKRYETIVVKTNNYPTYKPIQPTKPQKKVNKVTQEIDDILQMLDVKIKFNETALQNFLEDFQQLQMEYETLRKQQRIESKKFIQDNC</sequence>
<name>A0A077ZRW5_STYLE</name>
<accession>A0A077ZRW5</accession>
<organism evidence="2 3">
    <name type="scientific">Stylonychia lemnae</name>
    <name type="common">Ciliate</name>
    <dbReference type="NCBI Taxonomy" id="5949"/>
    <lineage>
        <taxon>Eukaryota</taxon>
        <taxon>Sar</taxon>
        <taxon>Alveolata</taxon>
        <taxon>Ciliophora</taxon>
        <taxon>Intramacronucleata</taxon>
        <taxon>Spirotrichea</taxon>
        <taxon>Stichotrichia</taxon>
        <taxon>Sporadotrichida</taxon>
        <taxon>Oxytrichidae</taxon>
        <taxon>Stylonychinae</taxon>
        <taxon>Stylonychia</taxon>
    </lineage>
</organism>
<dbReference type="InParanoid" id="A0A077ZRW5"/>
<keyword evidence="3" id="KW-1185">Reference proteome</keyword>
<evidence type="ECO:0000313" key="3">
    <source>
        <dbReference type="Proteomes" id="UP000039865"/>
    </source>
</evidence>
<dbReference type="Proteomes" id="UP000039865">
    <property type="component" value="Unassembled WGS sequence"/>
</dbReference>
<evidence type="ECO:0008006" key="4">
    <source>
        <dbReference type="Google" id="ProtNLM"/>
    </source>
</evidence>
<dbReference type="AlphaFoldDB" id="A0A077ZRW5"/>
<feature type="chain" id="PRO_5001729031" description="Transmembrane protein" evidence="1">
    <location>
        <begin position="20"/>
        <end position="264"/>
    </location>
</feature>
<evidence type="ECO:0000313" key="2">
    <source>
        <dbReference type="EMBL" id="CDW72617.1"/>
    </source>
</evidence>
<keyword evidence="1" id="KW-0732">Signal</keyword>
<dbReference type="EMBL" id="CCKQ01001500">
    <property type="protein sequence ID" value="CDW72617.1"/>
    <property type="molecule type" value="Genomic_DNA"/>
</dbReference>